<dbReference type="Proteomes" id="UP001595841">
    <property type="component" value="Unassembled WGS sequence"/>
</dbReference>
<gene>
    <name evidence="3" type="ORF">ACFOWS_05795</name>
</gene>
<feature type="transmembrane region" description="Helical" evidence="2">
    <location>
        <begin position="50"/>
        <end position="69"/>
    </location>
</feature>
<feature type="coiled-coil region" evidence="1">
    <location>
        <begin position="133"/>
        <end position="198"/>
    </location>
</feature>
<keyword evidence="2" id="KW-0812">Transmembrane</keyword>
<reference evidence="4" key="1">
    <citation type="journal article" date="2019" name="Int. J. Syst. Evol. Microbiol.">
        <title>The Global Catalogue of Microorganisms (GCM) 10K type strain sequencing project: providing services to taxonomists for standard genome sequencing and annotation.</title>
        <authorList>
            <consortium name="The Broad Institute Genomics Platform"/>
            <consortium name="The Broad Institute Genome Sequencing Center for Infectious Disease"/>
            <person name="Wu L."/>
            <person name="Ma J."/>
        </authorList>
    </citation>
    <scope>NUCLEOTIDE SEQUENCE [LARGE SCALE GENOMIC DNA]</scope>
    <source>
        <strain evidence="4">CGMCC 1.15774</strain>
    </source>
</reference>
<sequence length="201" mass="23088">MARDLRKLFAEEREEKTYAMKKGHEARFLSKLDEKIPSEEPTKEKEGYSVWWQIAASVVVALGITFYYFSSKEGDIKTTDSQVVETNNGKGGYEGISLGDLSPDLKKVENYYLTNINLELSDLEIDANNKEVMDSYMERLAELDREYHRLNKELNEMGPNDQTIGALVKNLQLRLQLLQKLKSKLNQLKSSKNEQESSNII</sequence>
<evidence type="ECO:0000313" key="4">
    <source>
        <dbReference type="Proteomes" id="UP001595841"/>
    </source>
</evidence>
<keyword evidence="2" id="KW-1133">Transmembrane helix</keyword>
<keyword evidence="4" id="KW-1185">Reference proteome</keyword>
<dbReference type="RefSeq" id="WP_379763007.1">
    <property type="nucleotide sequence ID" value="NZ_JBHSCL010000004.1"/>
</dbReference>
<evidence type="ECO:0000256" key="2">
    <source>
        <dbReference type="SAM" id="Phobius"/>
    </source>
</evidence>
<keyword evidence="1" id="KW-0175">Coiled coil</keyword>
<organism evidence="3 4">
    <name type="scientific">Flagellimonas marina</name>
    <dbReference type="NCBI Taxonomy" id="1775168"/>
    <lineage>
        <taxon>Bacteria</taxon>
        <taxon>Pseudomonadati</taxon>
        <taxon>Bacteroidota</taxon>
        <taxon>Flavobacteriia</taxon>
        <taxon>Flavobacteriales</taxon>
        <taxon>Flavobacteriaceae</taxon>
        <taxon>Flagellimonas</taxon>
    </lineage>
</organism>
<comment type="caution">
    <text evidence="3">The sequence shown here is derived from an EMBL/GenBank/DDBJ whole genome shotgun (WGS) entry which is preliminary data.</text>
</comment>
<proteinExistence type="predicted"/>
<protein>
    <recommendedName>
        <fullName evidence="5">Anti-sigma factor</fullName>
    </recommendedName>
</protein>
<evidence type="ECO:0000313" key="3">
    <source>
        <dbReference type="EMBL" id="MFC4219633.1"/>
    </source>
</evidence>
<name>A0ABV8PHX8_9FLAO</name>
<accession>A0ABV8PHX8</accession>
<evidence type="ECO:0008006" key="5">
    <source>
        <dbReference type="Google" id="ProtNLM"/>
    </source>
</evidence>
<evidence type="ECO:0000256" key="1">
    <source>
        <dbReference type="SAM" id="Coils"/>
    </source>
</evidence>
<keyword evidence="2" id="KW-0472">Membrane</keyword>
<dbReference type="EMBL" id="JBHSCL010000004">
    <property type="protein sequence ID" value="MFC4219633.1"/>
    <property type="molecule type" value="Genomic_DNA"/>
</dbReference>